<reference evidence="3 4" key="1">
    <citation type="submission" date="2022-08" db="EMBL/GenBank/DDBJ databases">
        <title>Bacterial and archaeal communities from various locations to study Microbial Dark Matter (Phase II).</title>
        <authorList>
            <person name="Stepanauskas R."/>
        </authorList>
    </citation>
    <scope>NUCLEOTIDE SEQUENCE [LARGE SCALE GENOMIC DNA]</scope>
    <source>
        <strain evidence="3 4">PD1</strain>
    </source>
</reference>
<feature type="region of interest" description="Disordered" evidence="1">
    <location>
        <begin position="133"/>
        <end position="159"/>
    </location>
</feature>
<accession>A0ABT2EK53</accession>
<evidence type="ECO:0000313" key="3">
    <source>
        <dbReference type="EMBL" id="MCS3918276.1"/>
    </source>
</evidence>
<organism evidence="3 4">
    <name type="scientific">Candidatus Fervidibacter sacchari</name>
    <dbReference type="NCBI Taxonomy" id="1448929"/>
    <lineage>
        <taxon>Bacteria</taxon>
        <taxon>Candidatus Fervidibacterota</taxon>
        <taxon>Candidatus Fervidibacter</taxon>
    </lineage>
</organism>
<protein>
    <submittedName>
        <fullName evidence="3">Uncharacterized protein</fullName>
    </submittedName>
</protein>
<dbReference type="RefSeq" id="WP_259093909.1">
    <property type="nucleotide sequence ID" value="NZ_CP130454.1"/>
</dbReference>
<name>A0ABT2EK53_9BACT</name>
<comment type="caution">
    <text evidence="3">The sequence shown here is derived from an EMBL/GenBank/DDBJ whole genome shotgun (WGS) entry which is preliminary data.</text>
</comment>
<gene>
    <name evidence="3" type="ORF">M2350_000673</name>
</gene>
<dbReference type="EMBL" id="JANUCP010000001">
    <property type="protein sequence ID" value="MCS3918276.1"/>
    <property type="molecule type" value="Genomic_DNA"/>
</dbReference>
<proteinExistence type="predicted"/>
<keyword evidence="4" id="KW-1185">Reference proteome</keyword>
<dbReference type="Proteomes" id="UP001204798">
    <property type="component" value="Unassembled WGS sequence"/>
</dbReference>
<sequence>MRKFRLAIIAISCWMVVSCSGLLTRVHITGIDISPRTLPPEGGKVKIVVKTYNAGDVRVYFKRANDGKTFSLSLGTEFWLGMMLGEQKWDGEITLPPNNDPEGKDQVYKVTVVAYESEFWSSHERDAGKVVVKGKLEGTSSEVPNNETTSSVSGEGEGQ</sequence>
<keyword evidence="2" id="KW-0732">Signal</keyword>
<evidence type="ECO:0000256" key="2">
    <source>
        <dbReference type="SAM" id="SignalP"/>
    </source>
</evidence>
<feature type="compositionally biased region" description="Polar residues" evidence="1">
    <location>
        <begin position="138"/>
        <end position="153"/>
    </location>
</feature>
<evidence type="ECO:0000313" key="4">
    <source>
        <dbReference type="Proteomes" id="UP001204798"/>
    </source>
</evidence>
<feature type="chain" id="PRO_5046703721" evidence="2">
    <location>
        <begin position="24"/>
        <end position="159"/>
    </location>
</feature>
<feature type="signal peptide" evidence="2">
    <location>
        <begin position="1"/>
        <end position="23"/>
    </location>
</feature>
<evidence type="ECO:0000256" key="1">
    <source>
        <dbReference type="SAM" id="MobiDB-lite"/>
    </source>
</evidence>
<dbReference type="PROSITE" id="PS51257">
    <property type="entry name" value="PROKAR_LIPOPROTEIN"/>
    <property type="match status" value="1"/>
</dbReference>